<reference evidence="2" key="1">
    <citation type="submission" date="2023-06" db="EMBL/GenBank/DDBJ databases">
        <title>Genome-scale phylogeny and comparative genomics of the fungal order Sordariales.</title>
        <authorList>
            <consortium name="Lawrence Berkeley National Laboratory"/>
            <person name="Hensen N."/>
            <person name="Bonometti L."/>
            <person name="Westerberg I."/>
            <person name="Brannstrom I.O."/>
            <person name="Guillou S."/>
            <person name="Cros-Aarteil S."/>
            <person name="Calhoun S."/>
            <person name="Haridas S."/>
            <person name="Kuo A."/>
            <person name="Mondo S."/>
            <person name="Pangilinan J."/>
            <person name="Riley R."/>
            <person name="Labutti K."/>
            <person name="Andreopoulos B."/>
            <person name="Lipzen A."/>
            <person name="Chen C."/>
            <person name="Yanf M."/>
            <person name="Daum C."/>
            <person name="Ng V."/>
            <person name="Clum A."/>
            <person name="Steindorff A."/>
            <person name="Ohm R."/>
            <person name="Martin F."/>
            <person name="Silar P."/>
            <person name="Natvig D."/>
            <person name="Lalanne C."/>
            <person name="Gautier V."/>
            <person name="Ament-Velasquez S.L."/>
            <person name="Kruys A."/>
            <person name="Hutchinson M.I."/>
            <person name="Powell A.J."/>
            <person name="Barry K."/>
            <person name="Miller A.N."/>
            <person name="Grigoriev I.V."/>
            <person name="Debuchy R."/>
            <person name="Gladieux P."/>
            <person name="Thoren M.H."/>
            <person name="Johannesson H."/>
        </authorList>
    </citation>
    <scope>NUCLEOTIDE SEQUENCE</scope>
    <source>
        <strain evidence="2">CBS 307.81</strain>
    </source>
</reference>
<gene>
    <name evidence="2" type="ORF">QBC41DRAFT_303629</name>
</gene>
<evidence type="ECO:0000313" key="2">
    <source>
        <dbReference type="EMBL" id="KAK0668164.1"/>
    </source>
</evidence>
<sequence length="371" mass="41308">MEPSMNSMNRPNGSQRPHNCNPSTPESFVSAQSRIQGASHRQSNQTRQHGDQHGSGTPGRFRGPSNSRHSASVLPSLRPPMYQEPCSGEQGHPDHTEFSPPESHAGYRLEGRAQPECDPVGAFNASRHQTGVQQRSHRPHEGQMVQETHGRLATESLQSHPYRRPARANSARSVPDNRARCSNAPEPEDRVDARHAGPLLAPPRQALRMYAPTLSRSPIDRIYRNARVQDSQDPMLDGDLDVLNCFRHGGVPNNPIQAITCQNRELRFVEMIANAEGADAYVRSLGVGAVVDVVFATLYGNDCDAVDQAVLLYQSRLQALLTRQERYEVVTREEIPNEYTRFFALQVEARRALLTTSTGPGVLFVLYIRVR</sequence>
<feature type="compositionally biased region" description="Polar residues" evidence="1">
    <location>
        <begin position="1"/>
        <end position="47"/>
    </location>
</feature>
<proteinExistence type="predicted"/>
<evidence type="ECO:0000313" key="3">
    <source>
        <dbReference type="Proteomes" id="UP001174997"/>
    </source>
</evidence>
<protein>
    <submittedName>
        <fullName evidence="2">Uncharacterized protein</fullName>
    </submittedName>
</protein>
<evidence type="ECO:0000256" key="1">
    <source>
        <dbReference type="SAM" id="MobiDB-lite"/>
    </source>
</evidence>
<dbReference type="AlphaFoldDB" id="A0AA39ZCY3"/>
<dbReference type="EMBL" id="JAULSY010000060">
    <property type="protein sequence ID" value="KAK0668164.1"/>
    <property type="molecule type" value="Genomic_DNA"/>
</dbReference>
<name>A0AA39ZCY3_9PEZI</name>
<feature type="compositionally biased region" description="Basic and acidic residues" evidence="1">
    <location>
        <begin position="105"/>
        <end position="115"/>
    </location>
</feature>
<organism evidence="2 3">
    <name type="scientific">Cercophora samala</name>
    <dbReference type="NCBI Taxonomy" id="330535"/>
    <lineage>
        <taxon>Eukaryota</taxon>
        <taxon>Fungi</taxon>
        <taxon>Dikarya</taxon>
        <taxon>Ascomycota</taxon>
        <taxon>Pezizomycotina</taxon>
        <taxon>Sordariomycetes</taxon>
        <taxon>Sordariomycetidae</taxon>
        <taxon>Sordariales</taxon>
        <taxon>Lasiosphaeriaceae</taxon>
        <taxon>Cercophora</taxon>
    </lineage>
</organism>
<keyword evidence="3" id="KW-1185">Reference proteome</keyword>
<dbReference type="Proteomes" id="UP001174997">
    <property type="component" value="Unassembled WGS sequence"/>
</dbReference>
<feature type="region of interest" description="Disordered" evidence="1">
    <location>
        <begin position="1"/>
        <end position="191"/>
    </location>
</feature>
<accession>A0AA39ZCY3</accession>
<comment type="caution">
    <text evidence="2">The sequence shown here is derived from an EMBL/GenBank/DDBJ whole genome shotgun (WGS) entry which is preliminary data.</text>
</comment>